<dbReference type="OrthoDB" id="570111at2"/>
<dbReference type="InterPro" id="IPR036388">
    <property type="entry name" value="WH-like_DNA-bd_sf"/>
</dbReference>
<feature type="domain" description="HTH lysR-type" evidence="5">
    <location>
        <begin position="5"/>
        <end position="62"/>
    </location>
</feature>
<dbReference type="InterPro" id="IPR005119">
    <property type="entry name" value="LysR_subst-bd"/>
</dbReference>
<dbReference type="InterPro" id="IPR036390">
    <property type="entry name" value="WH_DNA-bd_sf"/>
</dbReference>
<dbReference type="SUPFAM" id="SSF53850">
    <property type="entry name" value="Periplasmic binding protein-like II"/>
    <property type="match status" value="1"/>
</dbReference>
<dbReference type="AlphaFoldDB" id="A0A423PK85"/>
<dbReference type="SUPFAM" id="SSF46785">
    <property type="entry name" value="Winged helix' DNA-binding domain"/>
    <property type="match status" value="1"/>
</dbReference>
<comment type="caution">
    <text evidence="6">The sequence shown here is derived from an EMBL/GenBank/DDBJ whole genome shotgun (WGS) entry which is preliminary data.</text>
</comment>
<evidence type="ECO:0000256" key="1">
    <source>
        <dbReference type="ARBA" id="ARBA00009437"/>
    </source>
</evidence>
<evidence type="ECO:0000313" key="7">
    <source>
        <dbReference type="Proteomes" id="UP000285310"/>
    </source>
</evidence>
<keyword evidence="7" id="KW-1185">Reference proteome</keyword>
<comment type="similarity">
    <text evidence="1">Belongs to the LysR transcriptional regulatory family.</text>
</comment>
<dbReference type="PANTHER" id="PTHR30579">
    <property type="entry name" value="TRANSCRIPTIONAL REGULATOR"/>
    <property type="match status" value="1"/>
</dbReference>
<dbReference type="Pfam" id="PF03466">
    <property type="entry name" value="LysR_substrate"/>
    <property type="match status" value="1"/>
</dbReference>
<dbReference type="Proteomes" id="UP000285310">
    <property type="component" value="Unassembled WGS sequence"/>
</dbReference>
<reference evidence="6 7" key="1">
    <citation type="submission" date="2013-10" db="EMBL/GenBank/DDBJ databases">
        <title>Salinisphaera japonica YTM-1 Genome Sequencing.</title>
        <authorList>
            <person name="Lai Q."/>
            <person name="Li C."/>
            <person name="Shao Z."/>
        </authorList>
    </citation>
    <scope>NUCLEOTIDE SEQUENCE [LARGE SCALE GENOMIC DNA]</scope>
    <source>
        <strain evidence="6 7">YTM-1</strain>
    </source>
</reference>
<name>A0A423PK85_9GAMM</name>
<evidence type="ECO:0000256" key="3">
    <source>
        <dbReference type="ARBA" id="ARBA00023125"/>
    </source>
</evidence>
<dbReference type="RefSeq" id="WP_123658851.1">
    <property type="nucleotide sequence ID" value="NZ_AYKG01000040.1"/>
</dbReference>
<organism evidence="6 7">
    <name type="scientific">Salinisphaera japonica YTM-1</name>
    <dbReference type="NCBI Taxonomy" id="1209778"/>
    <lineage>
        <taxon>Bacteria</taxon>
        <taxon>Pseudomonadati</taxon>
        <taxon>Pseudomonadota</taxon>
        <taxon>Gammaproteobacteria</taxon>
        <taxon>Salinisphaerales</taxon>
        <taxon>Salinisphaeraceae</taxon>
        <taxon>Salinisphaera</taxon>
    </lineage>
</organism>
<keyword evidence="2" id="KW-0805">Transcription regulation</keyword>
<dbReference type="Gene3D" id="3.40.190.290">
    <property type="match status" value="1"/>
</dbReference>
<dbReference type="InterPro" id="IPR000847">
    <property type="entry name" value="LysR_HTH_N"/>
</dbReference>
<evidence type="ECO:0000259" key="5">
    <source>
        <dbReference type="PROSITE" id="PS50931"/>
    </source>
</evidence>
<proteinExistence type="inferred from homology"/>
<protein>
    <submittedName>
        <fullName evidence="6">LysR family transcriptional regulator</fullName>
    </submittedName>
</protein>
<dbReference type="InParanoid" id="A0A423PK85"/>
<keyword evidence="3" id="KW-0238">DNA-binding</keyword>
<dbReference type="PANTHER" id="PTHR30579:SF3">
    <property type="entry name" value="TRANSCRIPTIONAL REGULATORY PROTEIN"/>
    <property type="match status" value="1"/>
</dbReference>
<dbReference type="GO" id="GO:0003677">
    <property type="term" value="F:DNA binding"/>
    <property type="evidence" value="ECO:0007669"/>
    <property type="project" value="UniProtKB-KW"/>
</dbReference>
<evidence type="ECO:0000256" key="2">
    <source>
        <dbReference type="ARBA" id="ARBA00023015"/>
    </source>
</evidence>
<dbReference type="PROSITE" id="PS50931">
    <property type="entry name" value="HTH_LYSR"/>
    <property type="match status" value="1"/>
</dbReference>
<gene>
    <name evidence="6" type="ORF">SAJA_11870</name>
</gene>
<evidence type="ECO:0000256" key="4">
    <source>
        <dbReference type="ARBA" id="ARBA00023163"/>
    </source>
</evidence>
<dbReference type="InterPro" id="IPR050176">
    <property type="entry name" value="LTTR"/>
</dbReference>
<dbReference type="GO" id="GO:0003700">
    <property type="term" value="F:DNA-binding transcription factor activity"/>
    <property type="evidence" value="ECO:0007669"/>
    <property type="project" value="InterPro"/>
</dbReference>
<sequence length="288" mass="30954">MPELTDWDPLRLILAIARAGTLAGGARRLGISHATAYRRLGRLEADLGETLFTRDRDGYLATVPGQRLVEAARTAEQAIRAAVAPAETTEAGLAGQLTIATTELLFEGVLAALFQRFQARYPKIALDMVIASDVENLAHRGVDIAIRPGNTPPEYLIGRPVGRIAQAVYRRADDTAERWIMPSAETGYHALLRWHREAGHAAAYLTVNTELAAYRAARAGLGAAVLPCYLAEADPQLVRHGPPIAELATDCWLLMHPTQRAAPLVTLFSKTIGVQLADALASAPAASD</sequence>
<dbReference type="Gene3D" id="1.10.10.10">
    <property type="entry name" value="Winged helix-like DNA-binding domain superfamily/Winged helix DNA-binding domain"/>
    <property type="match status" value="1"/>
</dbReference>
<dbReference type="Pfam" id="PF00126">
    <property type="entry name" value="HTH_1"/>
    <property type="match status" value="1"/>
</dbReference>
<accession>A0A423PK85</accession>
<dbReference type="EMBL" id="AYKG01000040">
    <property type="protein sequence ID" value="ROO25989.1"/>
    <property type="molecule type" value="Genomic_DNA"/>
</dbReference>
<evidence type="ECO:0000313" key="6">
    <source>
        <dbReference type="EMBL" id="ROO25989.1"/>
    </source>
</evidence>
<keyword evidence="4" id="KW-0804">Transcription</keyword>